<protein>
    <recommendedName>
        <fullName evidence="4">EKC/KEOPS complex subunit LAGE3</fullName>
    </recommendedName>
</protein>
<dbReference type="GO" id="GO:0000408">
    <property type="term" value="C:EKC/KEOPS complex"/>
    <property type="evidence" value="ECO:0007669"/>
    <property type="project" value="TreeGrafter"/>
</dbReference>
<evidence type="ECO:0000256" key="1">
    <source>
        <dbReference type="ARBA" id="ARBA00007073"/>
    </source>
</evidence>
<name>A0AAV2SXL9_CALDB</name>
<dbReference type="EMBL" id="CAXLJL010000056">
    <property type="protein sequence ID" value="CAL5129908.1"/>
    <property type="molecule type" value="Genomic_DNA"/>
</dbReference>
<evidence type="ECO:0008006" key="4">
    <source>
        <dbReference type="Google" id="ProtNLM"/>
    </source>
</evidence>
<dbReference type="Proteomes" id="UP001497525">
    <property type="component" value="Unassembled WGS sequence"/>
</dbReference>
<dbReference type="AlphaFoldDB" id="A0AAV2SXL9"/>
<accession>A0AAV2SXL9</accession>
<dbReference type="GO" id="GO:0070525">
    <property type="term" value="P:tRNA threonylcarbamoyladenosine metabolic process"/>
    <property type="evidence" value="ECO:0007669"/>
    <property type="project" value="TreeGrafter"/>
</dbReference>
<comment type="similarity">
    <text evidence="1">Belongs to the CTAG/PCC1 family.</text>
</comment>
<sequence>MGKTEEDRAYQLSFSLRFPDEEAARCALRTLSVDPLPPRSVVSQELSQNGSEFVCKCRVSSRDSGLNETSQMLNKLRISVHAMTDLATLVLETIETFDPKKYPCYLNQQNSVL</sequence>
<organism evidence="2 3">
    <name type="scientific">Calicophoron daubneyi</name>
    <name type="common">Rumen fluke</name>
    <name type="synonym">Paramphistomum daubneyi</name>
    <dbReference type="NCBI Taxonomy" id="300641"/>
    <lineage>
        <taxon>Eukaryota</taxon>
        <taxon>Metazoa</taxon>
        <taxon>Spiralia</taxon>
        <taxon>Lophotrochozoa</taxon>
        <taxon>Platyhelminthes</taxon>
        <taxon>Trematoda</taxon>
        <taxon>Digenea</taxon>
        <taxon>Plagiorchiida</taxon>
        <taxon>Pronocephalata</taxon>
        <taxon>Paramphistomoidea</taxon>
        <taxon>Paramphistomidae</taxon>
        <taxon>Calicophoron</taxon>
    </lineage>
</organism>
<dbReference type="Gene3D" id="3.30.310.50">
    <property type="entry name" value="Alpha-D-phosphohexomutase, C-terminal domain"/>
    <property type="match status" value="1"/>
</dbReference>
<dbReference type="PANTHER" id="PTHR31283:SF5">
    <property type="entry name" value="EKC_KEOPS COMPLEX SUBUNIT LAGE3"/>
    <property type="match status" value="1"/>
</dbReference>
<reference evidence="2" key="1">
    <citation type="submission" date="2024-06" db="EMBL/GenBank/DDBJ databases">
        <authorList>
            <person name="Liu X."/>
            <person name="Lenzi L."/>
            <person name="Haldenby T S."/>
            <person name="Uol C."/>
        </authorList>
    </citation>
    <scope>NUCLEOTIDE SEQUENCE</scope>
</reference>
<comment type="caution">
    <text evidence="2">The sequence shown here is derived from an EMBL/GenBank/DDBJ whole genome shotgun (WGS) entry which is preliminary data.</text>
</comment>
<evidence type="ECO:0000313" key="3">
    <source>
        <dbReference type="Proteomes" id="UP001497525"/>
    </source>
</evidence>
<dbReference type="PANTHER" id="PTHR31283">
    <property type="entry name" value="EKC/KEOPS COMPLEX SUBUNIT PCC1 FAMILY MEMBER"/>
    <property type="match status" value="1"/>
</dbReference>
<evidence type="ECO:0000313" key="2">
    <source>
        <dbReference type="EMBL" id="CAL5129908.1"/>
    </source>
</evidence>
<proteinExistence type="inferred from homology"/>
<dbReference type="InterPro" id="IPR015419">
    <property type="entry name" value="CTAG/Pcc1"/>
</dbReference>
<dbReference type="Pfam" id="PF09341">
    <property type="entry name" value="Pcc1"/>
    <property type="match status" value="1"/>
</dbReference>
<gene>
    <name evidence="2" type="ORF">CDAUBV1_LOCUS1365</name>
</gene>